<reference evidence="1 2" key="2">
    <citation type="journal article" date="2022" name="Mol. Ecol. Resour.">
        <title>The genomes of chicory, endive, great burdock and yacon provide insights into Asteraceae paleo-polyploidization history and plant inulin production.</title>
        <authorList>
            <person name="Fan W."/>
            <person name="Wang S."/>
            <person name="Wang H."/>
            <person name="Wang A."/>
            <person name="Jiang F."/>
            <person name="Liu H."/>
            <person name="Zhao H."/>
            <person name="Xu D."/>
            <person name="Zhang Y."/>
        </authorList>
    </citation>
    <scope>NUCLEOTIDE SEQUENCE [LARGE SCALE GENOMIC DNA]</scope>
    <source>
        <strain evidence="2">cv. Punajuju</strain>
        <tissue evidence="1">Leaves</tissue>
    </source>
</reference>
<reference evidence="2" key="1">
    <citation type="journal article" date="2022" name="Mol. Ecol. Resour.">
        <title>The genomes of chicory, endive, great burdock and yacon provide insights into Asteraceae palaeo-polyploidization history and plant inulin production.</title>
        <authorList>
            <person name="Fan W."/>
            <person name="Wang S."/>
            <person name="Wang H."/>
            <person name="Wang A."/>
            <person name="Jiang F."/>
            <person name="Liu H."/>
            <person name="Zhao H."/>
            <person name="Xu D."/>
            <person name="Zhang Y."/>
        </authorList>
    </citation>
    <scope>NUCLEOTIDE SEQUENCE [LARGE SCALE GENOMIC DNA]</scope>
    <source>
        <strain evidence="2">cv. Punajuju</strain>
    </source>
</reference>
<protein>
    <submittedName>
        <fullName evidence="1">Uncharacterized protein</fullName>
    </submittedName>
</protein>
<proteinExistence type="predicted"/>
<evidence type="ECO:0000313" key="1">
    <source>
        <dbReference type="EMBL" id="KAI3691041.1"/>
    </source>
</evidence>
<organism evidence="1 2">
    <name type="scientific">Cichorium intybus</name>
    <name type="common">Chicory</name>
    <dbReference type="NCBI Taxonomy" id="13427"/>
    <lineage>
        <taxon>Eukaryota</taxon>
        <taxon>Viridiplantae</taxon>
        <taxon>Streptophyta</taxon>
        <taxon>Embryophyta</taxon>
        <taxon>Tracheophyta</taxon>
        <taxon>Spermatophyta</taxon>
        <taxon>Magnoliopsida</taxon>
        <taxon>eudicotyledons</taxon>
        <taxon>Gunneridae</taxon>
        <taxon>Pentapetalae</taxon>
        <taxon>asterids</taxon>
        <taxon>campanulids</taxon>
        <taxon>Asterales</taxon>
        <taxon>Asteraceae</taxon>
        <taxon>Cichorioideae</taxon>
        <taxon>Cichorieae</taxon>
        <taxon>Cichoriinae</taxon>
        <taxon>Cichorium</taxon>
    </lineage>
</organism>
<dbReference type="EMBL" id="CM042017">
    <property type="protein sequence ID" value="KAI3691041.1"/>
    <property type="molecule type" value="Genomic_DNA"/>
</dbReference>
<comment type="caution">
    <text evidence="1">The sequence shown here is derived from an EMBL/GenBank/DDBJ whole genome shotgun (WGS) entry which is preliminary data.</text>
</comment>
<gene>
    <name evidence="1" type="ORF">L2E82_49255</name>
</gene>
<sequence>MRILAEDKADSSDFADNHDGFDKDHKFSFEINGSTASNSSSSSTLSPFSPLLLIETLSRKSFSYGKLPLIPIKLTVLKLDGSSFDITVTKNPTVAQLKQAVEDAFNHFPKHGIGKVSWSHVWGQFCLSFEGQKLLDDQDSIRVHGIKDGDQLQFVRHTSVSYNLVKERSEKQNNKLDESEASPTKQEPYEHTKKDVDNDSSHVQDNINRKKHEENEEDSCEDISVNFTCQCSWAHLFRRLFSYRKQKGHDTSYEELVTSKSS</sequence>
<keyword evidence="2" id="KW-1185">Reference proteome</keyword>
<dbReference type="Proteomes" id="UP001055811">
    <property type="component" value="Linkage Group LG09"/>
</dbReference>
<evidence type="ECO:0000313" key="2">
    <source>
        <dbReference type="Proteomes" id="UP001055811"/>
    </source>
</evidence>
<accession>A0ACB8Z032</accession>
<name>A0ACB8Z032_CICIN</name>